<name>A0A382LBS8_9ZZZZ</name>
<gene>
    <name evidence="1" type="ORF">METZ01_LOCUS287198</name>
</gene>
<dbReference type="AlphaFoldDB" id="A0A382LBS8"/>
<dbReference type="SUPFAM" id="SSF82185">
    <property type="entry name" value="Histone H3 K4-specific methyltransferase SET7/9 N-terminal domain"/>
    <property type="match status" value="1"/>
</dbReference>
<protein>
    <recommendedName>
        <fullName evidence="2">Toxin-antitoxin system YwqK family antitoxin</fullName>
    </recommendedName>
</protein>
<evidence type="ECO:0008006" key="2">
    <source>
        <dbReference type="Google" id="ProtNLM"/>
    </source>
</evidence>
<dbReference type="Gene3D" id="3.90.930.1">
    <property type="match status" value="1"/>
</dbReference>
<accession>A0A382LBS8</accession>
<evidence type="ECO:0000313" key="1">
    <source>
        <dbReference type="EMBL" id="SVC34344.1"/>
    </source>
</evidence>
<dbReference type="EMBL" id="UINC01086148">
    <property type="protein sequence ID" value="SVC34344.1"/>
    <property type="molecule type" value="Genomic_DNA"/>
</dbReference>
<dbReference type="InterPro" id="IPR011652">
    <property type="entry name" value="MORN_2"/>
</dbReference>
<organism evidence="1">
    <name type="scientific">marine metagenome</name>
    <dbReference type="NCBI Taxonomy" id="408172"/>
    <lineage>
        <taxon>unclassified sequences</taxon>
        <taxon>metagenomes</taxon>
        <taxon>ecological metagenomes</taxon>
    </lineage>
</organism>
<sequence>MGVKKILLLLFIGLAFGQSKMDINNLIDRGGVLYAPNDDKPFTGIVFDLSKETGSIISKTEYEQGIPHGIHIEWNNDGKKKAEGIYKSGVMDGKWTEWGENEQKSKEGKMKNSEREGLWTEWYENGQKKAEINYKIGKIISSKYWGKIVLLND</sequence>
<reference evidence="1" key="1">
    <citation type="submission" date="2018-05" db="EMBL/GenBank/DDBJ databases">
        <authorList>
            <person name="Lanie J.A."/>
            <person name="Ng W.-L."/>
            <person name="Kazmierczak K.M."/>
            <person name="Andrzejewski T.M."/>
            <person name="Davidsen T.M."/>
            <person name="Wayne K.J."/>
            <person name="Tettelin H."/>
            <person name="Glass J.I."/>
            <person name="Rusch D."/>
            <person name="Podicherti R."/>
            <person name="Tsui H.-C.T."/>
            <person name="Winkler M.E."/>
        </authorList>
    </citation>
    <scope>NUCLEOTIDE SEQUENCE</scope>
</reference>
<proteinExistence type="predicted"/>
<dbReference type="Pfam" id="PF07661">
    <property type="entry name" value="MORN_2"/>
    <property type="match status" value="2"/>
</dbReference>